<dbReference type="RefSeq" id="WP_090537966.1">
    <property type="nucleotide sequence ID" value="NZ_FOYD01000003.1"/>
</dbReference>
<dbReference type="Proteomes" id="UP000242815">
    <property type="component" value="Unassembled WGS sequence"/>
</dbReference>
<dbReference type="InterPro" id="IPR036291">
    <property type="entry name" value="NAD(P)-bd_dom_sf"/>
</dbReference>
<reference evidence="3 4" key="1">
    <citation type="submission" date="2016-10" db="EMBL/GenBank/DDBJ databases">
        <authorList>
            <person name="de Groot N.N."/>
        </authorList>
    </citation>
    <scope>NUCLEOTIDE SEQUENCE [LARGE SCALE GENOMIC DNA]</scope>
    <source>
        <strain evidence="3 4">JCM 18415</strain>
    </source>
</reference>
<dbReference type="OrthoDB" id="9803010at2"/>
<dbReference type="EMBL" id="FOYD01000003">
    <property type="protein sequence ID" value="SFQ75799.1"/>
    <property type="molecule type" value="Genomic_DNA"/>
</dbReference>
<dbReference type="PRINTS" id="PR01713">
    <property type="entry name" value="NUCEPIMERASE"/>
</dbReference>
<dbReference type="PANTHER" id="PTHR43574">
    <property type="entry name" value="EPIMERASE-RELATED"/>
    <property type="match status" value="1"/>
</dbReference>
<protein>
    <submittedName>
        <fullName evidence="3">UDP-glucuronate 4-epimerase</fullName>
    </submittedName>
</protein>
<dbReference type="STRING" id="1002526.SAMN05216578_103121"/>
<dbReference type="InterPro" id="IPR001509">
    <property type="entry name" value="Epimerase_deHydtase"/>
</dbReference>
<dbReference type="Gene3D" id="3.40.50.720">
    <property type="entry name" value="NAD(P)-binding Rossmann-like Domain"/>
    <property type="match status" value="1"/>
</dbReference>
<evidence type="ECO:0000313" key="4">
    <source>
        <dbReference type="Proteomes" id="UP000242815"/>
    </source>
</evidence>
<accession>A0A1I6B4G3</accession>
<gene>
    <name evidence="3" type="ORF">SAMN05216578_103121</name>
</gene>
<evidence type="ECO:0000259" key="2">
    <source>
        <dbReference type="Pfam" id="PF01370"/>
    </source>
</evidence>
<keyword evidence="1" id="KW-0520">NAD</keyword>
<evidence type="ECO:0000313" key="3">
    <source>
        <dbReference type="EMBL" id="SFQ75799.1"/>
    </source>
</evidence>
<dbReference type="Pfam" id="PF01370">
    <property type="entry name" value="Epimerase"/>
    <property type="match status" value="1"/>
</dbReference>
<feature type="domain" description="NAD-dependent epimerase/dehydratase" evidence="2">
    <location>
        <begin position="3"/>
        <end position="235"/>
    </location>
</feature>
<dbReference type="AlphaFoldDB" id="A0A1I6B4G3"/>
<evidence type="ECO:0000256" key="1">
    <source>
        <dbReference type="ARBA" id="ARBA00023027"/>
    </source>
</evidence>
<dbReference type="SUPFAM" id="SSF51735">
    <property type="entry name" value="NAD(P)-binding Rossmann-fold domains"/>
    <property type="match status" value="1"/>
</dbReference>
<name>A0A1I6B4G3_9GAMM</name>
<organism evidence="3 4">
    <name type="scientific">Halopseudomonas formosensis</name>
    <dbReference type="NCBI Taxonomy" id="1002526"/>
    <lineage>
        <taxon>Bacteria</taxon>
        <taxon>Pseudomonadati</taxon>
        <taxon>Pseudomonadota</taxon>
        <taxon>Gammaproteobacteria</taxon>
        <taxon>Pseudomonadales</taxon>
        <taxon>Pseudomonadaceae</taxon>
        <taxon>Halopseudomonas</taxon>
    </lineage>
</organism>
<proteinExistence type="predicted"/>
<sequence length="332" mass="37735">MRILVTGGAGFIGAHCVHRLVREGHQLCVVDNFNDYYSPQLKEDRITWLRREVDSFDLHRLDIADSSGLLELFEQFRPEVVLHLAAQAGVRYSIERPDVYLQSNLVGFLNLLEACRAFMPRHLVYASSSSVYGANEHIPYSEKDNVDHPLSLYAATKKANEGLAHAYAHLYDIPCTGLRFFTVYGPWGRPDMSPMLFAHAISEGRPVKLFNYGRHRRDFTYIDDVVESITRLLDKAPARSLTWDGSASTSYAPWRICNIGGQRPVHLIDYIAILERRLGREAVLEFLPLQPGDVLETCADTRALEQLTGFAPRVDLEQGLALFVKWFRTYTC</sequence>